<evidence type="ECO:0000313" key="1">
    <source>
        <dbReference type="EMBL" id="NEK22047.1"/>
    </source>
</evidence>
<dbReference type="Pfam" id="PF13350">
    <property type="entry name" value="Y_phosphatase3"/>
    <property type="match status" value="1"/>
</dbReference>
<dbReference type="Gene3D" id="3.90.190.10">
    <property type="entry name" value="Protein tyrosine phosphatase superfamily"/>
    <property type="match status" value="1"/>
</dbReference>
<reference evidence="1 2" key="1">
    <citation type="submission" date="2020-01" db="EMBL/GenBank/DDBJ databases">
        <title>Sulfitobacter sediminilitoris sp. nov., isolated from a tidal flat.</title>
        <authorList>
            <person name="Park S."/>
            <person name="Yoon J.-H."/>
        </authorList>
    </citation>
    <scope>NUCLEOTIDE SEQUENCE [LARGE SCALE GENOMIC DNA]</scope>
    <source>
        <strain evidence="1 2">JBTF-M27</strain>
    </source>
</reference>
<dbReference type="GO" id="GO:0004721">
    <property type="term" value="F:phosphoprotein phosphatase activity"/>
    <property type="evidence" value="ECO:0007669"/>
    <property type="project" value="InterPro"/>
</dbReference>
<dbReference type="InterPro" id="IPR029021">
    <property type="entry name" value="Prot-tyrosine_phosphatase-like"/>
</dbReference>
<accession>A0A6P0C872</accession>
<evidence type="ECO:0000313" key="2">
    <source>
        <dbReference type="Proteomes" id="UP000468591"/>
    </source>
</evidence>
<dbReference type="EMBL" id="JAABNT010000003">
    <property type="protein sequence ID" value="NEK22047.1"/>
    <property type="molecule type" value="Genomic_DNA"/>
</dbReference>
<dbReference type="RefSeq" id="WP_164352979.1">
    <property type="nucleotide sequence ID" value="NZ_JAABNT010000003.1"/>
</dbReference>
<gene>
    <name evidence="1" type="ORF">GV827_06490</name>
</gene>
<keyword evidence="2" id="KW-1185">Reference proteome</keyword>
<dbReference type="InterPro" id="IPR016130">
    <property type="entry name" value="Tyr_Pase_AS"/>
</dbReference>
<proteinExistence type="predicted"/>
<dbReference type="InterPro" id="IPR026893">
    <property type="entry name" value="Tyr/Ser_Pase_IphP-type"/>
</dbReference>
<organism evidence="1 2">
    <name type="scientific">Sulfitobacter sediminilitoris</name>
    <dbReference type="NCBI Taxonomy" id="2698830"/>
    <lineage>
        <taxon>Bacteria</taxon>
        <taxon>Pseudomonadati</taxon>
        <taxon>Pseudomonadota</taxon>
        <taxon>Alphaproteobacteria</taxon>
        <taxon>Rhodobacterales</taxon>
        <taxon>Roseobacteraceae</taxon>
        <taxon>Sulfitobacter</taxon>
    </lineage>
</organism>
<comment type="caution">
    <text evidence="1">The sequence shown here is derived from an EMBL/GenBank/DDBJ whole genome shotgun (WGS) entry which is preliminary data.</text>
</comment>
<dbReference type="Proteomes" id="UP000468591">
    <property type="component" value="Unassembled WGS sequence"/>
</dbReference>
<dbReference type="SUPFAM" id="SSF52799">
    <property type="entry name" value="(Phosphotyrosine protein) phosphatases II"/>
    <property type="match status" value="1"/>
</dbReference>
<dbReference type="AlphaFoldDB" id="A0A6P0C872"/>
<evidence type="ECO:0008006" key="3">
    <source>
        <dbReference type="Google" id="ProtNLM"/>
    </source>
</evidence>
<protein>
    <recommendedName>
        <fullName evidence="3">Tyrosine specific protein phosphatases domain-containing protein</fullName>
    </recommendedName>
</protein>
<sequence length="107" mass="12166">MTDRLVIKHVDFRMSASTELTDKEVHALLDEMRKAPKPLLIHCKAGSDRTGIASARYVAGIEGRDEDEAEWHLSLAYGHISLPWISSAWAMDVTWERIESWLVFPDS</sequence>
<dbReference type="PROSITE" id="PS00383">
    <property type="entry name" value="TYR_PHOSPHATASE_1"/>
    <property type="match status" value="1"/>
</dbReference>
<name>A0A6P0C872_9RHOB</name>